<dbReference type="RefSeq" id="WP_311019948.1">
    <property type="nucleotide sequence ID" value="NZ_JAUHGG010000003.1"/>
</dbReference>
<feature type="transmembrane region" description="Helical" evidence="1">
    <location>
        <begin position="6"/>
        <end position="28"/>
    </location>
</feature>
<protein>
    <submittedName>
        <fullName evidence="2">Uncharacterized protein</fullName>
    </submittedName>
</protein>
<gene>
    <name evidence="2" type="ORF">QX249_10585</name>
</gene>
<evidence type="ECO:0000313" key="2">
    <source>
        <dbReference type="EMBL" id="MDS1821107.1"/>
    </source>
</evidence>
<keyword evidence="1" id="KW-0472">Membrane</keyword>
<keyword evidence="1" id="KW-0812">Transmembrane</keyword>
<sequence length="117" mass="12917">MKNIDLSALCAKFVPLILAIATFVVIYSTNSAAGNEAKEVQSVGFHSQSFLSAKEDLISRVPAFQEHQFCINGAAFKIAKQEDFAKQYEEDFGKCIELVLMMYHQSLSANEVALYGS</sequence>
<keyword evidence="1" id="KW-1133">Transmembrane helix</keyword>
<name>A0AAW8PYU0_VIBPH</name>
<dbReference type="AlphaFoldDB" id="A0AAW8PYU0"/>
<accession>A0AAW8PYU0</accession>
<comment type="caution">
    <text evidence="2">The sequence shown here is derived from an EMBL/GenBank/DDBJ whole genome shotgun (WGS) entry which is preliminary data.</text>
</comment>
<dbReference type="EMBL" id="JAUHGG010000003">
    <property type="protein sequence ID" value="MDS1821107.1"/>
    <property type="molecule type" value="Genomic_DNA"/>
</dbReference>
<evidence type="ECO:0000313" key="3">
    <source>
        <dbReference type="Proteomes" id="UP001253193"/>
    </source>
</evidence>
<reference evidence="2" key="1">
    <citation type="submission" date="2023-06" db="EMBL/GenBank/DDBJ databases">
        <title>Genomic Diversity of Vibrio spp. and Metagenomic Analysis of Pathogens in Florida Gulf Coastal Waters Following Hurricane Ian.</title>
        <authorList>
            <person name="Brumfield K.D."/>
        </authorList>
    </citation>
    <scope>NUCLEOTIDE SEQUENCE</scope>
    <source>
        <strain evidence="2">WBS2B-138</strain>
    </source>
</reference>
<organism evidence="2 3">
    <name type="scientific">Vibrio parahaemolyticus</name>
    <dbReference type="NCBI Taxonomy" id="670"/>
    <lineage>
        <taxon>Bacteria</taxon>
        <taxon>Pseudomonadati</taxon>
        <taxon>Pseudomonadota</taxon>
        <taxon>Gammaproteobacteria</taxon>
        <taxon>Vibrionales</taxon>
        <taxon>Vibrionaceae</taxon>
        <taxon>Vibrio</taxon>
    </lineage>
</organism>
<dbReference type="Proteomes" id="UP001253193">
    <property type="component" value="Unassembled WGS sequence"/>
</dbReference>
<evidence type="ECO:0000256" key="1">
    <source>
        <dbReference type="SAM" id="Phobius"/>
    </source>
</evidence>
<proteinExistence type="predicted"/>